<dbReference type="STRING" id="1577792.QX51_04220"/>
<feature type="transmembrane region" description="Helical" evidence="6">
    <location>
        <begin position="62"/>
        <end position="88"/>
    </location>
</feature>
<evidence type="ECO:0000313" key="8">
    <source>
        <dbReference type="Proteomes" id="UP000031189"/>
    </source>
</evidence>
<evidence type="ECO:0000256" key="1">
    <source>
        <dbReference type="ARBA" id="ARBA00004651"/>
    </source>
</evidence>
<dbReference type="AlphaFoldDB" id="A0A0B3WU91"/>
<organism evidence="7 8">
    <name type="scientific">Terrisporobacter othiniensis</name>
    <dbReference type="NCBI Taxonomy" id="1577792"/>
    <lineage>
        <taxon>Bacteria</taxon>
        <taxon>Bacillati</taxon>
        <taxon>Bacillota</taxon>
        <taxon>Clostridia</taxon>
        <taxon>Peptostreptococcales</taxon>
        <taxon>Peptostreptococcaceae</taxon>
        <taxon>Terrisporobacter</taxon>
    </lineage>
</organism>
<evidence type="ECO:0000256" key="5">
    <source>
        <dbReference type="ARBA" id="ARBA00023136"/>
    </source>
</evidence>
<name>A0A0B3WU91_9FIRM</name>
<evidence type="ECO:0000256" key="3">
    <source>
        <dbReference type="ARBA" id="ARBA00022692"/>
    </source>
</evidence>
<comment type="caution">
    <text evidence="7">The sequence shown here is derived from an EMBL/GenBank/DDBJ whole genome shotgun (WGS) entry which is preliminary data.</text>
</comment>
<keyword evidence="3 6" id="KW-0812">Transmembrane</keyword>
<dbReference type="InterPro" id="IPR010343">
    <property type="entry name" value="ArAE_1"/>
</dbReference>
<dbReference type="GO" id="GO:0005886">
    <property type="term" value="C:plasma membrane"/>
    <property type="evidence" value="ECO:0007669"/>
    <property type="project" value="UniProtKB-SubCell"/>
</dbReference>
<evidence type="ECO:0000256" key="6">
    <source>
        <dbReference type="SAM" id="Phobius"/>
    </source>
</evidence>
<dbReference type="Proteomes" id="UP000031189">
    <property type="component" value="Unassembled WGS sequence"/>
</dbReference>
<protein>
    <submittedName>
        <fullName evidence="7">Membrane protein</fullName>
    </submittedName>
</protein>
<keyword evidence="4 6" id="KW-1133">Transmembrane helix</keyword>
<evidence type="ECO:0000313" key="7">
    <source>
        <dbReference type="EMBL" id="KHS58145.1"/>
    </source>
</evidence>
<keyword evidence="5 6" id="KW-0472">Membrane</keyword>
<dbReference type="RefSeq" id="WP_039678666.1">
    <property type="nucleotide sequence ID" value="NZ_JAWGXO010000021.1"/>
</dbReference>
<sequence>MRLRNIIGMRTMKTGIAVMLCCILTRFAVDNMFYCATACVVTMQDTIKTSFKMGSQRVLGTLIGGIVGFLLVLISPANPILCGIGIMIVIKFCEVFKLSSLVVSSVTFFSLYLGYINSAPLVYSIQRVIDTSVGVIMGLIINYSVARPNYYDNTMNEFKKIKLQCKESLKNIAIGKKDLKIDYIENNIKTSEVFYSKLIDELNYSKGNFNLDIIDKSLDLCRQIYFHMKSIELLEKELFLTKDNYKKLRKLYKNETILLKVKESDSPVFNFHLSKVIEKTKLLEELIGLDN</sequence>
<gene>
    <name evidence="7" type="ORF">QX51_04220</name>
</gene>
<proteinExistence type="predicted"/>
<feature type="transmembrane region" description="Helical" evidence="6">
    <location>
        <begin position="95"/>
        <end position="116"/>
    </location>
</feature>
<dbReference type="OrthoDB" id="1653617at2"/>
<reference evidence="7 8" key="1">
    <citation type="submission" date="2014-12" db="EMBL/GenBank/DDBJ databases">
        <title>Draft genome sequence of Terrisporobacter sp. 08-306576, isolated from the blood culture of a bacteremia patient.</title>
        <authorList>
            <person name="Lund L.C."/>
            <person name="Sydenham T.V."/>
            <person name="Hogh S.V."/>
            <person name="Skov M.N."/>
            <person name="Kemp M."/>
            <person name="Justesen U.S."/>
        </authorList>
    </citation>
    <scope>NUCLEOTIDE SEQUENCE [LARGE SCALE GENOMIC DNA]</scope>
    <source>
        <strain evidence="7 8">08-306576</strain>
    </source>
</reference>
<keyword evidence="2" id="KW-1003">Cell membrane</keyword>
<evidence type="ECO:0000256" key="2">
    <source>
        <dbReference type="ARBA" id="ARBA00022475"/>
    </source>
</evidence>
<dbReference type="Pfam" id="PF06081">
    <property type="entry name" value="ArAE_1"/>
    <property type="match status" value="1"/>
</dbReference>
<evidence type="ECO:0000256" key="4">
    <source>
        <dbReference type="ARBA" id="ARBA00022989"/>
    </source>
</evidence>
<keyword evidence="8" id="KW-1185">Reference proteome</keyword>
<dbReference type="EMBL" id="JWHR01000047">
    <property type="protein sequence ID" value="KHS58145.1"/>
    <property type="molecule type" value="Genomic_DNA"/>
</dbReference>
<accession>A0A0B3WU91</accession>
<feature type="transmembrane region" description="Helical" evidence="6">
    <location>
        <begin position="128"/>
        <end position="146"/>
    </location>
</feature>
<comment type="subcellular location">
    <subcellularLocation>
        <location evidence="1">Cell membrane</location>
        <topology evidence="1">Multi-pass membrane protein</topology>
    </subcellularLocation>
</comment>